<feature type="coiled-coil region" evidence="1">
    <location>
        <begin position="436"/>
        <end position="493"/>
    </location>
</feature>
<protein>
    <submittedName>
        <fullName evidence="2">Uncharacterized protein</fullName>
    </submittedName>
</protein>
<keyword evidence="1" id="KW-0175">Coiled coil</keyword>
<name>A0A4V3GVQ2_9FIRM</name>
<dbReference type="GeneID" id="57013470"/>
<gene>
    <name evidence="2" type="ORF">C7954_1302</name>
</gene>
<evidence type="ECO:0000256" key="1">
    <source>
        <dbReference type="SAM" id="Coils"/>
    </source>
</evidence>
<dbReference type="EMBL" id="SOEF01000030">
    <property type="protein sequence ID" value="TDX39610.1"/>
    <property type="molecule type" value="Genomic_DNA"/>
</dbReference>
<evidence type="ECO:0000313" key="2">
    <source>
        <dbReference type="EMBL" id="TDX39610.1"/>
    </source>
</evidence>
<evidence type="ECO:0000313" key="3">
    <source>
        <dbReference type="Proteomes" id="UP000295472"/>
    </source>
</evidence>
<reference evidence="2 3" key="1">
    <citation type="submission" date="2019-03" db="EMBL/GenBank/DDBJ databases">
        <title>Subsurface microbial communities from deep shales in Ohio and West Virginia, USA.</title>
        <authorList>
            <person name="Wrighton K."/>
        </authorList>
    </citation>
    <scope>NUCLEOTIDE SEQUENCE [LARGE SCALE GENOMIC DNA]</scope>
    <source>
        <strain evidence="2 3">DSMZ 11287</strain>
    </source>
</reference>
<comment type="caution">
    <text evidence="2">The sequence shown here is derived from an EMBL/GenBank/DDBJ whole genome shotgun (WGS) entry which is preliminary data.</text>
</comment>
<accession>A0A4V3GVQ2</accession>
<dbReference type="Proteomes" id="UP000295472">
    <property type="component" value="Unassembled WGS sequence"/>
</dbReference>
<dbReference type="AlphaFoldDB" id="A0A4V3GVQ2"/>
<sequence length="764" mass="88120">MNYQKMNLGFDNQINYKKLAIDFIKAETEKEIDSILNKHEIFADDNNWRNYGDLDNNFGTIGNQQSDSTLALVEKIINSIDAVLISEAKKNGIDPNSDAAPKTMNQAVEKFFNIQDGEISLLSSKEQTKLAEKINLIATGSRQNPSYIIYDKGEGQRPEDFPDTLLSLHKSNKDKILFVQGRFNMGGTGALPFCGQKNYQFVMSRKHPKIDDSNNEWGFTLVRRRRPKAGEKSSVYEYFAPDQKIVSFKADNLDILPDSKSGKYKNKINYGTLIKLYEYDITDRTLITFDLYYSLNRILFNMPIPVRLVDARNYKGDLTETTLTGMTARIANNPDIYNLIEKDFPISEDLKIKGLGTVHVKIWLFKDGKEEHFLKASEAIILTINGQAHATYDRRFFTRKRVKKDWIKNSLLVHLDCSDFSKDVREDLFMGSRDRLRTGDKLSKKLEKELENLLKNDVLLKKWNIKRKEEKMKKTLEKKAEETKDLFQELVKKNSEIAILFGQGKKLANPWKIGDNEDQYEGKRFPTYFELINPKDGKKNCPENSYCRVVFETDVENEFLDRANDPGELRISNDSLIKSRRLRNGKLTLTVVPELISLKEGDRITIDVELDSFGAAPTFVDSFILNITETDKGKKKKTKTNKPKDKNDNLNLPNISLLEKEDWPEKWSEDSTILIKESDKDLDIYINRDNVNLKRTLKTKKLDQSEIELYEERFKIALGLIGFSIYSQLEDEQDKEKVIQKTTKPISQIILPLIEELGDLSDLM</sequence>
<dbReference type="RefSeq" id="WP_134059927.1">
    <property type="nucleotide sequence ID" value="NZ_SOEF01000030.1"/>
</dbReference>
<proteinExistence type="predicted"/>
<organism evidence="2 3">
    <name type="scientific">Halanaerobium congolense</name>
    <dbReference type="NCBI Taxonomy" id="54121"/>
    <lineage>
        <taxon>Bacteria</taxon>
        <taxon>Bacillati</taxon>
        <taxon>Bacillota</taxon>
        <taxon>Clostridia</taxon>
        <taxon>Halanaerobiales</taxon>
        <taxon>Halanaerobiaceae</taxon>
        <taxon>Halanaerobium</taxon>
    </lineage>
</organism>